<evidence type="ECO:0000313" key="3">
    <source>
        <dbReference type="EMBL" id="GKV06198.1"/>
    </source>
</evidence>
<dbReference type="GO" id="GO:0080037">
    <property type="term" value="P:negative regulation of cytokinin-activated signaling pathway"/>
    <property type="evidence" value="ECO:0007669"/>
    <property type="project" value="InterPro"/>
</dbReference>
<dbReference type="InterPro" id="IPR006652">
    <property type="entry name" value="Kelch_1"/>
</dbReference>
<keyword evidence="4" id="KW-1185">Reference proteome</keyword>
<evidence type="ECO:0000256" key="1">
    <source>
        <dbReference type="SAM" id="MobiDB-lite"/>
    </source>
</evidence>
<evidence type="ECO:0000259" key="2">
    <source>
        <dbReference type="SMART" id="SM00256"/>
    </source>
</evidence>
<dbReference type="InterPro" id="IPR015915">
    <property type="entry name" value="Kelch-typ_b-propeller"/>
</dbReference>
<dbReference type="InterPro" id="IPR044595">
    <property type="entry name" value="KMD1-4"/>
</dbReference>
<protein>
    <recommendedName>
        <fullName evidence="2">F-box domain-containing protein</fullName>
    </recommendedName>
</protein>
<dbReference type="PANTHER" id="PTHR46407">
    <property type="entry name" value="OS02G0208700 PROTEIN"/>
    <property type="match status" value="1"/>
</dbReference>
<accession>A0AAV5J428</accession>
<dbReference type="GO" id="GO:2000762">
    <property type="term" value="P:regulation of phenylpropanoid metabolic process"/>
    <property type="evidence" value="ECO:0007669"/>
    <property type="project" value="InterPro"/>
</dbReference>
<dbReference type="Pfam" id="PF00646">
    <property type="entry name" value="F-box"/>
    <property type="match status" value="1"/>
</dbReference>
<feature type="compositionally biased region" description="Basic and acidic residues" evidence="1">
    <location>
        <begin position="1"/>
        <end position="12"/>
    </location>
</feature>
<dbReference type="InterPro" id="IPR001810">
    <property type="entry name" value="F-box_dom"/>
</dbReference>
<organism evidence="3 4">
    <name type="scientific">Rubroshorea leprosula</name>
    <dbReference type="NCBI Taxonomy" id="152421"/>
    <lineage>
        <taxon>Eukaryota</taxon>
        <taxon>Viridiplantae</taxon>
        <taxon>Streptophyta</taxon>
        <taxon>Embryophyta</taxon>
        <taxon>Tracheophyta</taxon>
        <taxon>Spermatophyta</taxon>
        <taxon>Magnoliopsida</taxon>
        <taxon>eudicotyledons</taxon>
        <taxon>Gunneridae</taxon>
        <taxon>Pentapetalae</taxon>
        <taxon>rosids</taxon>
        <taxon>malvids</taxon>
        <taxon>Malvales</taxon>
        <taxon>Dipterocarpaceae</taxon>
        <taxon>Rubroshorea</taxon>
    </lineage>
</organism>
<sequence length="428" mass="46931">MEVTEERKERDSGAGGGEGRTLIAGLPDEIAIECLVRVPYQFHSNIKSVCHGWRNLICSPLFHRERIKSGAAERLVCLIQPLSSTPAPDSTLGLRQGDDVCVSNGDKKAKEDGRQNQRQGQYGLSIYNATRDTWHRTRPKMGGIPMFCQCLALESRGKLMLLGGWDPSTLEPVPDVYILDLGSVGGSWRRAAPMSVARSFFACAVVGSKVYVAGGHDNQKNALRFAEVYDVGENRWKMLPDMAEERDECQGLSWEGDSRFWVVSGYGTERQGEFRSDAECFDPETGSWSRVDGVWPFSRTSPRGCTTAVASGKQPQWWWFFGSEQEEQQQNTGVRGQTWKAVSTIKLPKSLTGTSPFVANLANGAGDDSHLVFITSGSVSGGGGGSGGCQGKIGFIMERDENGNTNWNHIRTPMEFSGFPFSASSFLV</sequence>
<evidence type="ECO:0000313" key="4">
    <source>
        <dbReference type="Proteomes" id="UP001054252"/>
    </source>
</evidence>
<dbReference type="Gene3D" id="1.20.1280.50">
    <property type="match status" value="1"/>
</dbReference>
<dbReference type="Pfam" id="PF24681">
    <property type="entry name" value="Kelch_KLHDC2_KLHL20_DRC7"/>
    <property type="match status" value="1"/>
</dbReference>
<dbReference type="PANTHER" id="PTHR46407:SF21">
    <property type="entry name" value="F-BOX_KELCH-REPEAT PROTEIN SKIP20"/>
    <property type="match status" value="1"/>
</dbReference>
<dbReference type="EMBL" id="BPVZ01000024">
    <property type="protein sequence ID" value="GKV06198.1"/>
    <property type="molecule type" value="Genomic_DNA"/>
</dbReference>
<proteinExistence type="predicted"/>
<reference evidence="3 4" key="1">
    <citation type="journal article" date="2021" name="Commun. Biol.">
        <title>The genome of Shorea leprosula (Dipterocarpaceae) highlights the ecological relevance of drought in aseasonal tropical rainforests.</title>
        <authorList>
            <person name="Ng K.K.S."/>
            <person name="Kobayashi M.J."/>
            <person name="Fawcett J.A."/>
            <person name="Hatakeyama M."/>
            <person name="Paape T."/>
            <person name="Ng C.H."/>
            <person name="Ang C.C."/>
            <person name="Tnah L.H."/>
            <person name="Lee C.T."/>
            <person name="Nishiyama T."/>
            <person name="Sese J."/>
            <person name="O'Brien M.J."/>
            <person name="Copetti D."/>
            <person name="Mohd Noor M.I."/>
            <person name="Ong R.C."/>
            <person name="Putra M."/>
            <person name="Sireger I.Z."/>
            <person name="Indrioko S."/>
            <person name="Kosugi Y."/>
            <person name="Izuno A."/>
            <person name="Isagi Y."/>
            <person name="Lee S.L."/>
            <person name="Shimizu K.K."/>
        </authorList>
    </citation>
    <scope>NUCLEOTIDE SEQUENCE [LARGE SCALE GENOMIC DNA]</scope>
    <source>
        <strain evidence="3">214</strain>
    </source>
</reference>
<dbReference type="SUPFAM" id="SSF117281">
    <property type="entry name" value="Kelch motif"/>
    <property type="match status" value="1"/>
</dbReference>
<dbReference type="Proteomes" id="UP001054252">
    <property type="component" value="Unassembled WGS sequence"/>
</dbReference>
<dbReference type="GO" id="GO:0005829">
    <property type="term" value="C:cytosol"/>
    <property type="evidence" value="ECO:0007669"/>
    <property type="project" value="TreeGrafter"/>
</dbReference>
<comment type="caution">
    <text evidence="3">The sequence shown here is derived from an EMBL/GenBank/DDBJ whole genome shotgun (WGS) entry which is preliminary data.</text>
</comment>
<dbReference type="SUPFAM" id="SSF81383">
    <property type="entry name" value="F-box domain"/>
    <property type="match status" value="1"/>
</dbReference>
<dbReference type="InterPro" id="IPR036047">
    <property type="entry name" value="F-box-like_dom_sf"/>
</dbReference>
<dbReference type="SMART" id="SM00256">
    <property type="entry name" value="FBOX"/>
    <property type="match status" value="1"/>
</dbReference>
<name>A0AAV5J428_9ROSI</name>
<dbReference type="SMART" id="SM00612">
    <property type="entry name" value="Kelch"/>
    <property type="match status" value="2"/>
</dbReference>
<feature type="domain" description="F-box" evidence="2">
    <location>
        <begin position="26"/>
        <end position="66"/>
    </location>
</feature>
<dbReference type="AlphaFoldDB" id="A0AAV5J428"/>
<feature type="region of interest" description="Disordered" evidence="1">
    <location>
        <begin position="1"/>
        <end position="20"/>
    </location>
</feature>
<dbReference type="Gene3D" id="2.120.10.80">
    <property type="entry name" value="Kelch-type beta propeller"/>
    <property type="match status" value="1"/>
</dbReference>
<gene>
    <name evidence="3" type="ORF">SLEP1_g18112</name>
</gene>
<dbReference type="CDD" id="cd22152">
    <property type="entry name" value="F-box_AtAFR-like"/>
    <property type="match status" value="1"/>
</dbReference>